<sequence>MRINYSRKTDVKWQKIWEESGIYRFQPDSAKEKLYLMEMFSYPSGAKLHIGHWWNFGIPDIWGRMKRMQGYQVFHPMGFDAFGLPAENYAITSGIHPKTSTEENIRTMEEQLKTIGATYDWDYEIKTCEPEYYRWTQWLFLQLYHRGLAYQKKAPVNWCPSCQTVLANEQAKNGECDRCGSKVIQKDLTQWFFRITEYAEELLSGLDSLDWPEKTKAIQRNWIGKSKGAEVMFEIEGCEEKLPVYTTRVDTLMGVTYLVMAPEHSLIPAITSEKQRKEVEEYQKAAALLTELDRTSAMKEKTGVFTGAMGIHPLTGRKIPIWISDYVIASYGTGAVMAVPAHDTRDYEFAVKYQLPILQVIERSKGGERLPLTGAGILVNSGKFTGLSSEKAGEKITADLSLRQAGASRTNYRLRDWLVSRQRYWGAPIPIVYCEKCGVVPVPEEKLPVTLPFEVDFIPGGESPLAGNKEFTDTVCPCCGGAAKRETDTLDTFVCSSWYYLRYLDPHNQKAPWDIEKARQFMPIDKYVGGIEHAAMHLLYARFIYKALRDMGFVEGSEPFRSLVHQGIILGPDGQKMSKSRGNTISPDGYIEEYGSDVFRTYLSFGFSYQEGGTWKDNGIKAVKDFFDRITRMVENFQERKKETGMKGRNYEEGFDEKIDRMQHRAIKAVTQELEKFQFNTAIARLMEFRRVIVEYQSEKKESTAFEFKLITCFIKLFAPFAPHFTEEMWEELGMKGSVFDSSWPVFDNSKAEGDAVEIVVQINSKNRCKISIGSHETEEAIKMQALNQKEIIAELEGRTVRRIIYVKARLINIVVS</sequence>
<keyword evidence="5 9" id="KW-0067">ATP-binding</keyword>
<evidence type="ECO:0000256" key="7">
    <source>
        <dbReference type="ARBA" id="ARBA00023146"/>
    </source>
</evidence>
<feature type="binding site" evidence="9">
    <location>
        <position position="579"/>
    </location>
    <ligand>
        <name>ATP</name>
        <dbReference type="ChEBI" id="CHEBI:30616"/>
    </ligand>
</feature>
<feature type="domain" description="Aminoacyl-tRNA synthetase class Ia" evidence="11">
    <location>
        <begin position="414"/>
        <end position="604"/>
    </location>
</feature>
<evidence type="ECO:0000259" key="14">
    <source>
        <dbReference type="Pfam" id="PF13603"/>
    </source>
</evidence>
<dbReference type="Gene3D" id="1.10.730.10">
    <property type="entry name" value="Isoleucyl-tRNA Synthetase, Domain 1"/>
    <property type="match status" value="2"/>
</dbReference>
<comment type="similarity">
    <text evidence="1 9 10">Belongs to the class-I aminoacyl-tRNA synthetase family.</text>
</comment>
<evidence type="ECO:0000256" key="10">
    <source>
        <dbReference type="RuleBase" id="RU363039"/>
    </source>
</evidence>
<evidence type="ECO:0000256" key="6">
    <source>
        <dbReference type="ARBA" id="ARBA00022917"/>
    </source>
</evidence>
<dbReference type="OrthoDB" id="9810365at2"/>
<dbReference type="GO" id="GO:0006429">
    <property type="term" value="P:leucyl-tRNA aminoacylation"/>
    <property type="evidence" value="ECO:0007669"/>
    <property type="project" value="UniProtKB-UniRule"/>
</dbReference>
<reference evidence="15 16" key="1">
    <citation type="submission" date="2016-11" db="EMBL/GenBank/DDBJ databases">
        <authorList>
            <person name="Jaros S."/>
            <person name="Januszkiewicz K."/>
            <person name="Wedrychowicz H."/>
        </authorList>
    </citation>
    <scope>NUCLEOTIDE SEQUENCE [LARGE SCALE GENOMIC DNA]</scope>
    <source>
        <strain evidence="15 16">DSM 15929</strain>
    </source>
</reference>
<dbReference type="STRING" id="1121322.SAMN02745136_01676"/>
<evidence type="ECO:0000256" key="2">
    <source>
        <dbReference type="ARBA" id="ARBA00022490"/>
    </source>
</evidence>
<dbReference type="Pfam" id="PF08264">
    <property type="entry name" value="Anticodon_1"/>
    <property type="match status" value="1"/>
</dbReference>
<dbReference type="Pfam" id="PF00133">
    <property type="entry name" value="tRNA-synt_1"/>
    <property type="match status" value="1"/>
</dbReference>
<dbReference type="HAMAP" id="MF_00049_B">
    <property type="entry name" value="Leu_tRNA_synth_B"/>
    <property type="match status" value="1"/>
</dbReference>
<dbReference type="SUPFAM" id="SSF52374">
    <property type="entry name" value="Nucleotidylyl transferase"/>
    <property type="match status" value="1"/>
</dbReference>
<dbReference type="SUPFAM" id="SSF47323">
    <property type="entry name" value="Anticodon-binding domain of a subclass of class I aminoacyl-tRNA synthetases"/>
    <property type="match status" value="1"/>
</dbReference>
<comment type="catalytic activity">
    <reaction evidence="8 9">
        <text>tRNA(Leu) + L-leucine + ATP = L-leucyl-tRNA(Leu) + AMP + diphosphate</text>
        <dbReference type="Rhea" id="RHEA:11688"/>
        <dbReference type="Rhea" id="RHEA-COMP:9613"/>
        <dbReference type="Rhea" id="RHEA-COMP:9622"/>
        <dbReference type="ChEBI" id="CHEBI:30616"/>
        <dbReference type="ChEBI" id="CHEBI:33019"/>
        <dbReference type="ChEBI" id="CHEBI:57427"/>
        <dbReference type="ChEBI" id="CHEBI:78442"/>
        <dbReference type="ChEBI" id="CHEBI:78494"/>
        <dbReference type="ChEBI" id="CHEBI:456215"/>
        <dbReference type="EC" id="6.1.1.4"/>
    </reaction>
</comment>
<dbReference type="InterPro" id="IPR013155">
    <property type="entry name" value="M/V/L/I-tRNA-synth_anticd-bd"/>
</dbReference>
<evidence type="ECO:0000256" key="1">
    <source>
        <dbReference type="ARBA" id="ARBA00005594"/>
    </source>
</evidence>
<keyword evidence="3 9" id="KW-0436">Ligase</keyword>
<keyword evidence="16" id="KW-1185">Reference proteome</keyword>
<dbReference type="InterPro" id="IPR025709">
    <property type="entry name" value="Leu_tRNA-synth_edit"/>
</dbReference>
<evidence type="ECO:0000259" key="11">
    <source>
        <dbReference type="Pfam" id="PF00133"/>
    </source>
</evidence>
<gene>
    <name evidence="9" type="primary">leuS</name>
    <name evidence="15" type="ORF">SAMN02745136_01676</name>
</gene>
<keyword evidence="2 9" id="KW-0963">Cytoplasm</keyword>
<dbReference type="CDD" id="cd00812">
    <property type="entry name" value="LeuRS_core"/>
    <property type="match status" value="1"/>
</dbReference>
<dbReference type="InterPro" id="IPR015413">
    <property type="entry name" value="Methionyl/Leucyl_tRNA_Synth"/>
</dbReference>
<proteinExistence type="inferred from homology"/>
<evidence type="ECO:0000313" key="15">
    <source>
        <dbReference type="EMBL" id="SHK09742.1"/>
    </source>
</evidence>
<dbReference type="InterPro" id="IPR002302">
    <property type="entry name" value="Leu-tRNA-ligase"/>
</dbReference>
<dbReference type="GO" id="GO:0005524">
    <property type="term" value="F:ATP binding"/>
    <property type="evidence" value="ECO:0007669"/>
    <property type="project" value="UniProtKB-UniRule"/>
</dbReference>
<dbReference type="Pfam" id="PF09334">
    <property type="entry name" value="tRNA-synt_1g"/>
    <property type="match status" value="1"/>
</dbReference>
<name>A0A1M6PP72_9FIRM</name>
<dbReference type="FunFam" id="3.40.50.620:FF:000003">
    <property type="entry name" value="Leucine--tRNA ligase"/>
    <property type="match status" value="1"/>
</dbReference>
<dbReference type="RefSeq" id="WP_139241138.1">
    <property type="nucleotide sequence ID" value="NZ_FRAC01000009.1"/>
</dbReference>
<dbReference type="Pfam" id="PF13603">
    <property type="entry name" value="tRNA-synt_1_2"/>
    <property type="match status" value="1"/>
</dbReference>
<dbReference type="InterPro" id="IPR014729">
    <property type="entry name" value="Rossmann-like_a/b/a_fold"/>
</dbReference>
<dbReference type="FunFam" id="3.40.50.620:FF:000056">
    <property type="entry name" value="Leucine--tRNA ligase"/>
    <property type="match status" value="1"/>
</dbReference>
<organism evidence="15 16">
    <name type="scientific">Anaerocolumna jejuensis DSM 15929</name>
    <dbReference type="NCBI Taxonomy" id="1121322"/>
    <lineage>
        <taxon>Bacteria</taxon>
        <taxon>Bacillati</taxon>
        <taxon>Bacillota</taxon>
        <taxon>Clostridia</taxon>
        <taxon>Lachnospirales</taxon>
        <taxon>Lachnospiraceae</taxon>
        <taxon>Anaerocolumna</taxon>
    </lineage>
</organism>
<dbReference type="EMBL" id="FRAC01000009">
    <property type="protein sequence ID" value="SHK09742.1"/>
    <property type="molecule type" value="Genomic_DNA"/>
</dbReference>
<evidence type="ECO:0000256" key="5">
    <source>
        <dbReference type="ARBA" id="ARBA00022840"/>
    </source>
</evidence>
<feature type="domain" description="Methionyl/Valyl/Leucyl/Isoleucyl-tRNA synthetase anticodon-binding" evidence="12">
    <location>
        <begin position="659"/>
        <end position="780"/>
    </location>
</feature>
<comment type="caution">
    <text evidence="9">Lacks conserved residue(s) required for the propagation of feature annotation.</text>
</comment>
<evidence type="ECO:0000313" key="16">
    <source>
        <dbReference type="Proteomes" id="UP000184386"/>
    </source>
</evidence>
<feature type="short sequence motif" description="'KMSKS' region" evidence="9">
    <location>
        <begin position="576"/>
        <end position="580"/>
    </location>
</feature>
<comment type="subcellular location">
    <subcellularLocation>
        <location evidence="9">Cytoplasm</location>
    </subcellularLocation>
</comment>
<dbReference type="NCBIfam" id="TIGR00396">
    <property type="entry name" value="leuS_bact"/>
    <property type="match status" value="1"/>
</dbReference>
<dbReference type="SUPFAM" id="SSF50677">
    <property type="entry name" value="ValRS/IleRS/LeuRS editing domain"/>
    <property type="match status" value="1"/>
</dbReference>
<evidence type="ECO:0000256" key="4">
    <source>
        <dbReference type="ARBA" id="ARBA00022741"/>
    </source>
</evidence>
<dbReference type="Gene3D" id="3.40.50.620">
    <property type="entry name" value="HUPs"/>
    <property type="match status" value="2"/>
</dbReference>
<evidence type="ECO:0000256" key="8">
    <source>
        <dbReference type="ARBA" id="ARBA00047469"/>
    </source>
</evidence>
<dbReference type="EC" id="6.1.1.4" evidence="9"/>
<dbReference type="GO" id="GO:0004823">
    <property type="term" value="F:leucine-tRNA ligase activity"/>
    <property type="evidence" value="ECO:0007669"/>
    <property type="project" value="UniProtKB-UniRule"/>
</dbReference>
<evidence type="ECO:0000256" key="3">
    <source>
        <dbReference type="ARBA" id="ARBA00022598"/>
    </source>
</evidence>
<dbReference type="InterPro" id="IPR002300">
    <property type="entry name" value="aa-tRNA-synth_Ia"/>
</dbReference>
<dbReference type="GO" id="GO:0005829">
    <property type="term" value="C:cytosol"/>
    <property type="evidence" value="ECO:0007669"/>
    <property type="project" value="TreeGrafter"/>
</dbReference>
<dbReference type="InterPro" id="IPR009080">
    <property type="entry name" value="tRNAsynth_Ia_anticodon-bd"/>
</dbReference>
<dbReference type="Gene3D" id="3.90.740.10">
    <property type="entry name" value="Valyl/Leucyl/Isoleucyl-tRNA synthetase, editing domain"/>
    <property type="match status" value="1"/>
</dbReference>
<keyword evidence="4 9" id="KW-0547">Nucleotide-binding</keyword>
<evidence type="ECO:0000256" key="9">
    <source>
        <dbReference type="HAMAP-Rule" id="MF_00049"/>
    </source>
</evidence>
<dbReference type="PRINTS" id="PR00985">
    <property type="entry name" value="TRNASYNTHLEU"/>
</dbReference>
<dbReference type="PANTHER" id="PTHR43740:SF2">
    <property type="entry name" value="LEUCINE--TRNA LIGASE, MITOCHONDRIAL"/>
    <property type="match status" value="1"/>
</dbReference>
<accession>A0A1M6PP72</accession>
<feature type="domain" description="Leucyl-tRNA synthetase editing" evidence="14">
    <location>
        <begin position="220"/>
        <end position="400"/>
    </location>
</feature>
<evidence type="ECO:0000259" key="13">
    <source>
        <dbReference type="Pfam" id="PF09334"/>
    </source>
</evidence>
<protein>
    <recommendedName>
        <fullName evidence="9">Leucine--tRNA ligase</fullName>
        <ecNumber evidence="9">6.1.1.4</ecNumber>
    </recommendedName>
    <alternativeName>
        <fullName evidence="9">Leucyl-tRNA synthetase</fullName>
        <shortName evidence="9">LeuRS</shortName>
    </alternativeName>
</protein>
<dbReference type="AlphaFoldDB" id="A0A1M6PP72"/>
<dbReference type="CDD" id="cd07958">
    <property type="entry name" value="Anticodon_Ia_Leu_BEm"/>
    <property type="match status" value="1"/>
</dbReference>
<dbReference type="InterPro" id="IPR009008">
    <property type="entry name" value="Val/Leu/Ile-tRNA-synth_edit"/>
</dbReference>
<dbReference type="PANTHER" id="PTHR43740">
    <property type="entry name" value="LEUCYL-TRNA SYNTHETASE"/>
    <property type="match status" value="1"/>
</dbReference>
<evidence type="ECO:0000259" key="12">
    <source>
        <dbReference type="Pfam" id="PF08264"/>
    </source>
</evidence>
<dbReference type="Proteomes" id="UP000184386">
    <property type="component" value="Unassembled WGS sequence"/>
</dbReference>
<dbReference type="GO" id="GO:0002161">
    <property type="term" value="F:aminoacyl-tRNA deacylase activity"/>
    <property type="evidence" value="ECO:0007669"/>
    <property type="project" value="InterPro"/>
</dbReference>
<dbReference type="FunFam" id="1.10.730.10:FF:000002">
    <property type="entry name" value="Leucine--tRNA ligase"/>
    <property type="match status" value="1"/>
</dbReference>
<feature type="domain" description="Methionyl/Leucyl tRNA synthetase" evidence="13">
    <location>
        <begin position="42"/>
        <end position="182"/>
    </location>
</feature>
<keyword evidence="7 9" id="KW-0030">Aminoacyl-tRNA synthetase</keyword>
<keyword evidence="6 9" id="KW-0648">Protein biosynthesis</keyword>